<keyword evidence="5" id="KW-0175">Coiled coil</keyword>
<feature type="region of interest" description="Disordered" evidence="6">
    <location>
        <begin position="32"/>
        <end position="57"/>
    </location>
</feature>
<dbReference type="PANTHER" id="PTHR47359">
    <property type="entry name" value="PEPTIDOGLYCAN DL-ENDOPEPTIDASE CWLO"/>
    <property type="match status" value="1"/>
</dbReference>
<dbReference type="Gene3D" id="6.10.250.3150">
    <property type="match status" value="1"/>
</dbReference>
<feature type="region of interest" description="Disordered" evidence="6">
    <location>
        <begin position="209"/>
        <end position="244"/>
    </location>
</feature>
<sequence>MATHRRPSQSGLTQSARVTVLSAAAATAAAALVASPASADPHDTSSSASSAAASPATVTTTRARVDRLFEQAEQATERFNKADELADRLREEVGQAQDMAARGQERINHMRGALGAVAGAQYRSGGLDPALALLLSSNPDSYLSKAAALDRIGARQVSALHELRAAQRKLDQQRAEASVKLGELERSRAAVARHKRTVERKLAAARQLLNSLPKEEREEFDDRSSRSGGRGDTPPPALGGAPASSRASAAVLAAQRAVGKPYIWGANGPSGFDCSGLTQWSYAQAGVSLPRTSQAQRYAGRQVPLEQAQPGDLVTYRDDASHVGMYMGNGQVVHAPYPGAPVRYDPVGMMPVASVTRV</sequence>
<evidence type="ECO:0000256" key="1">
    <source>
        <dbReference type="ARBA" id="ARBA00007074"/>
    </source>
</evidence>
<accession>A0ABW6R9Y1</accession>
<evidence type="ECO:0000313" key="9">
    <source>
        <dbReference type="EMBL" id="MFF3337474.1"/>
    </source>
</evidence>
<protein>
    <submittedName>
        <fullName evidence="9">NlpC/P60 family protein</fullName>
    </submittedName>
</protein>
<dbReference type="PROSITE" id="PS51935">
    <property type="entry name" value="NLPC_P60"/>
    <property type="match status" value="1"/>
</dbReference>
<keyword evidence="10" id="KW-1185">Reference proteome</keyword>
<dbReference type="PANTHER" id="PTHR47359:SF3">
    <property type="entry name" value="NLP_P60 DOMAIN-CONTAINING PROTEIN-RELATED"/>
    <property type="match status" value="1"/>
</dbReference>
<dbReference type="Proteomes" id="UP001601976">
    <property type="component" value="Unassembled WGS sequence"/>
</dbReference>
<reference evidence="9 10" key="1">
    <citation type="submission" date="2024-10" db="EMBL/GenBank/DDBJ databases">
        <title>The Natural Products Discovery Center: Release of the First 8490 Sequenced Strains for Exploring Actinobacteria Biosynthetic Diversity.</title>
        <authorList>
            <person name="Kalkreuter E."/>
            <person name="Kautsar S.A."/>
            <person name="Yang D."/>
            <person name="Bader C.D."/>
            <person name="Teijaro C.N."/>
            <person name="Fluegel L."/>
            <person name="Davis C.M."/>
            <person name="Simpson J.R."/>
            <person name="Lauterbach L."/>
            <person name="Steele A.D."/>
            <person name="Gui C."/>
            <person name="Meng S."/>
            <person name="Li G."/>
            <person name="Viehrig K."/>
            <person name="Ye F."/>
            <person name="Su P."/>
            <person name="Kiefer A.F."/>
            <person name="Nichols A."/>
            <person name="Cepeda A.J."/>
            <person name="Yan W."/>
            <person name="Fan B."/>
            <person name="Jiang Y."/>
            <person name="Adhikari A."/>
            <person name="Zheng C.-J."/>
            <person name="Schuster L."/>
            <person name="Cowan T.M."/>
            <person name="Smanski M.J."/>
            <person name="Chevrette M.G."/>
            <person name="De Carvalho L.P.S."/>
            <person name="Shen B."/>
        </authorList>
    </citation>
    <scope>NUCLEOTIDE SEQUENCE [LARGE SCALE GENOMIC DNA]</scope>
    <source>
        <strain evidence="9 10">NPDC003029</strain>
    </source>
</reference>
<evidence type="ECO:0000256" key="5">
    <source>
        <dbReference type="SAM" id="Coils"/>
    </source>
</evidence>
<name>A0ABW6R9Y1_9ACTN</name>
<evidence type="ECO:0000256" key="3">
    <source>
        <dbReference type="ARBA" id="ARBA00022801"/>
    </source>
</evidence>
<evidence type="ECO:0000256" key="4">
    <source>
        <dbReference type="ARBA" id="ARBA00022807"/>
    </source>
</evidence>
<feature type="coiled-coil region" evidence="5">
    <location>
        <begin position="58"/>
        <end position="106"/>
    </location>
</feature>
<dbReference type="Gene3D" id="3.90.1720.10">
    <property type="entry name" value="endopeptidase domain like (from Nostoc punctiforme)"/>
    <property type="match status" value="1"/>
</dbReference>
<comment type="caution">
    <text evidence="9">The sequence shown here is derived from an EMBL/GenBank/DDBJ whole genome shotgun (WGS) entry which is preliminary data.</text>
</comment>
<feature type="compositionally biased region" description="Basic and acidic residues" evidence="6">
    <location>
        <begin position="213"/>
        <end position="225"/>
    </location>
</feature>
<feature type="signal peptide" evidence="7">
    <location>
        <begin position="1"/>
        <end position="39"/>
    </location>
</feature>
<dbReference type="InterPro" id="IPR000064">
    <property type="entry name" value="NLP_P60_dom"/>
</dbReference>
<feature type="chain" id="PRO_5046283399" evidence="7">
    <location>
        <begin position="40"/>
        <end position="358"/>
    </location>
</feature>
<dbReference type="Pfam" id="PF00877">
    <property type="entry name" value="NLPC_P60"/>
    <property type="match status" value="1"/>
</dbReference>
<evidence type="ECO:0000256" key="2">
    <source>
        <dbReference type="ARBA" id="ARBA00022670"/>
    </source>
</evidence>
<dbReference type="EMBL" id="JBIAPK010000001">
    <property type="protein sequence ID" value="MFF3337474.1"/>
    <property type="molecule type" value="Genomic_DNA"/>
</dbReference>
<dbReference type="InterPro" id="IPR051794">
    <property type="entry name" value="PG_Endopeptidase_C40"/>
</dbReference>
<organism evidence="9 10">
    <name type="scientific">Streptomyces flavidovirens</name>
    <dbReference type="NCBI Taxonomy" id="67298"/>
    <lineage>
        <taxon>Bacteria</taxon>
        <taxon>Bacillati</taxon>
        <taxon>Actinomycetota</taxon>
        <taxon>Actinomycetes</taxon>
        <taxon>Kitasatosporales</taxon>
        <taxon>Streptomycetaceae</taxon>
        <taxon>Streptomyces</taxon>
    </lineage>
</organism>
<keyword evidence="3" id="KW-0378">Hydrolase</keyword>
<comment type="similarity">
    <text evidence="1">Belongs to the peptidase C40 family.</text>
</comment>
<keyword evidence="4" id="KW-0788">Thiol protease</keyword>
<feature type="domain" description="NlpC/P60" evidence="8">
    <location>
        <begin position="244"/>
        <end position="358"/>
    </location>
</feature>
<dbReference type="InterPro" id="IPR038765">
    <property type="entry name" value="Papain-like_cys_pep_sf"/>
</dbReference>
<evidence type="ECO:0000256" key="6">
    <source>
        <dbReference type="SAM" id="MobiDB-lite"/>
    </source>
</evidence>
<dbReference type="InterPro" id="IPR006311">
    <property type="entry name" value="TAT_signal"/>
</dbReference>
<gene>
    <name evidence="9" type="ORF">ACFYWW_01880</name>
</gene>
<dbReference type="SUPFAM" id="SSF54001">
    <property type="entry name" value="Cysteine proteinases"/>
    <property type="match status" value="1"/>
</dbReference>
<keyword evidence="7" id="KW-0732">Signal</keyword>
<evidence type="ECO:0000256" key="7">
    <source>
        <dbReference type="SAM" id="SignalP"/>
    </source>
</evidence>
<evidence type="ECO:0000313" key="10">
    <source>
        <dbReference type="Proteomes" id="UP001601976"/>
    </source>
</evidence>
<dbReference type="PROSITE" id="PS51318">
    <property type="entry name" value="TAT"/>
    <property type="match status" value="1"/>
</dbReference>
<dbReference type="RefSeq" id="WP_355716462.1">
    <property type="nucleotide sequence ID" value="NZ_JBEXNP010000004.1"/>
</dbReference>
<proteinExistence type="inferred from homology"/>
<keyword evidence="2" id="KW-0645">Protease</keyword>
<evidence type="ECO:0000259" key="8">
    <source>
        <dbReference type="PROSITE" id="PS51935"/>
    </source>
</evidence>